<reference evidence="2 3" key="1">
    <citation type="submission" date="2016-05" db="EMBL/GenBank/DDBJ databases">
        <title>Comparative analysis of secretome profiles of manganese(II)-oxidizing ascomycete fungi.</title>
        <authorList>
            <consortium name="DOE Joint Genome Institute"/>
            <person name="Zeiner C.A."/>
            <person name="Purvine S.O."/>
            <person name="Zink E.M."/>
            <person name="Wu S."/>
            <person name="Pasa-Tolic L."/>
            <person name="Chaput D.L."/>
            <person name="Haridas S."/>
            <person name="Grigoriev I.V."/>
            <person name="Santelli C.M."/>
            <person name="Hansel C.M."/>
        </authorList>
    </citation>
    <scope>NUCLEOTIDE SEQUENCE [LARGE SCALE GENOMIC DNA]</scope>
    <source>
        <strain evidence="2 3">SRC1lrK2f</strain>
    </source>
</reference>
<feature type="region of interest" description="Disordered" evidence="1">
    <location>
        <begin position="1"/>
        <end position="22"/>
    </location>
</feature>
<sequence length="66" mass="7490">MILGQAQPSYHDKTSMPARPHKDYRCSDCRERDMGAISAKYCLTTCPHQHEFTSTRSLAPMLMLSS</sequence>
<name>A0A177DXB7_ALTAL</name>
<feature type="compositionally biased region" description="Basic and acidic residues" evidence="1">
    <location>
        <begin position="10"/>
        <end position="22"/>
    </location>
</feature>
<organism evidence="2 3">
    <name type="scientific">Alternaria alternata</name>
    <name type="common">Alternaria rot fungus</name>
    <name type="synonym">Torula alternata</name>
    <dbReference type="NCBI Taxonomy" id="5599"/>
    <lineage>
        <taxon>Eukaryota</taxon>
        <taxon>Fungi</taxon>
        <taxon>Dikarya</taxon>
        <taxon>Ascomycota</taxon>
        <taxon>Pezizomycotina</taxon>
        <taxon>Dothideomycetes</taxon>
        <taxon>Pleosporomycetidae</taxon>
        <taxon>Pleosporales</taxon>
        <taxon>Pleosporineae</taxon>
        <taxon>Pleosporaceae</taxon>
        <taxon>Alternaria</taxon>
        <taxon>Alternaria sect. Alternaria</taxon>
        <taxon>Alternaria alternata complex</taxon>
    </lineage>
</organism>
<proteinExistence type="predicted"/>
<evidence type="ECO:0000313" key="3">
    <source>
        <dbReference type="Proteomes" id="UP000077248"/>
    </source>
</evidence>
<dbReference type="EMBL" id="KV441472">
    <property type="protein sequence ID" value="OAG23821.1"/>
    <property type="molecule type" value="Genomic_DNA"/>
</dbReference>
<protein>
    <submittedName>
        <fullName evidence="2">Uncharacterized protein</fullName>
    </submittedName>
</protein>
<gene>
    <name evidence="2" type="ORF">CC77DRAFT_1017454</name>
</gene>
<evidence type="ECO:0000256" key="1">
    <source>
        <dbReference type="SAM" id="MobiDB-lite"/>
    </source>
</evidence>
<dbReference type="KEGG" id="aalt:CC77DRAFT_1017454"/>
<dbReference type="AlphaFoldDB" id="A0A177DXB7"/>
<accession>A0A177DXB7</accession>
<dbReference type="VEuPathDB" id="FungiDB:CC77DRAFT_1017454"/>
<keyword evidence="3" id="KW-1185">Reference proteome</keyword>
<dbReference type="RefSeq" id="XP_018389242.1">
    <property type="nucleotide sequence ID" value="XM_018524406.1"/>
</dbReference>
<dbReference type="GeneID" id="29110000"/>
<evidence type="ECO:0000313" key="2">
    <source>
        <dbReference type="EMBL" id="OAG23821.1"/>
    </source>
</evidence>
<feature type="non-terminal residue" evidence="2">
    <location>
        <position position="66"/>
    </location>
</feature>
<dbReference type="Proteomes" id="UP000077248">
    <property type="component" value="Unassembled WGS sequence"/>
</dbReference>